<dbReference type="RefSeq" id="WP_161050658.1">
    <property type="nucleotide sequence ID" value="NZ_WWCR01000014.1"/>
</dbReference>
<protein>
    <submittedName>
        <fullName evidence="1">Uncharacterized protein</fullName>
    </submittedName>
</protein>
<gene>
    <name evidence="1" type="ORF">GTP56_15065</name>
</gene>
<evidence type="ECO:0000313" key="2">
    <source>
        <dbReference type="Proteomes" id="UP000469734"/>
    </source>
</evidence>
<sequence length="140" mass="16151">MNQSVAIDQFRQFPSEDFAEDDPVRPAVSKIIDYLISAKPEHVCHLSFGMIQKVAGLEDSEEDHRTLYRTISYITGERTHLLELVFEYVMDDYAYILDEEEEADYRGTGSFSDPRTGEEVPDSAEHIHIYFKASRVVLQK</sequence>
<organism evidence="1 2">
    <name type="scientific">Duganella margarita</name>
    <dbReference type="NCBI Taxonomy" id="2692170"/>
    <lineage>
        <taxon>Bacteria</taxon>
        <taxon>Pseudomonadati</taxon>
        <taxon>Pseudomonadota</taxon>
        <taxon>Betaproteobacteria</taxon>
        <taxon>Burkholderiales</taxon>
        <taxon>Oxalobacteraceae</taxon>
        <taxon>Telluria group</taxon>
        <taxon>Duganella</taxon>
    </lineage>
</organism>
<dbReference type="AlphaFoldDB" id="A0A7X4H1D0"/>
<dbReference type="Proteomes" id="UP000469734">
    <property type="component" value="Unassembled WGS sequence"/>
</dbReference>
<comment type="caution">
    <text evidence="1">The sequence shown here is derived from an EMBL/GenBank/DDBJ whole genome shotgun (WGS) entry which is preliminary data.</text>
</comment>
<proteinExistence type="predicted"/>
<name>A0A7X4H1D0_9BURK</name>
<evidence type="ECO:0000313" key="1">
    <source>
        <dbReference type="EMBL" id="MYM73513.1"/>
    </source>
</evidence>
<dbReference type="EMBL" id="WWCR01000014">
    <property type="protein sequence ID" value="MYM73513.1"/>
    <property type="molecule type" value="Genomic_DNA"/>
</dbReference>
<accession>A0A7X4H1D0</accession>
<reference evidence="1 2" key="1">
    <citation type="submission" date="2019-12" db="EMBL/GenBank/DDBJ databases">
        <title>Novel species isolated from a subtropical stream in China.</title>
        <authorList>
            <person name="Lu H."/>
        </authorList>
    </citation>
    <scope>NUCLEOTIDE SEQUENCE [LARGE SCALE GENOMIC DNA]</scope>
    <source>
        <strain evidence="1 2">FT134W</strain>
    </source>
</reference>